<reference evidence="2 3" key="1">
    <citation type="submission" date="2019-09" db="EMBL/GenBank/DDBJ databases">
        <authorList>
            <person name="Ou C."/>
        </authorList>
    </citation>
    <scope>NUCLEOTIDE SEQUENCE [LARGE SCALE GENOMIC DNA]</scope>
    <source>
        <strain evidence="2">S2</strain>
        <tissue evidence="2">Leaf</tissue>
    </source>
</reference>
<feature type="region of interest" description="Disordered" evidence="1">
    <location>
        <begin position="1"/>
        <end position="41"/>
    </location>
</feature>
<reference evidence="2 3" key="3">
    <citation type="submission" date="2019-11" db="EMBL/GenBank/DDBJ databases">
        <title>A de novo genome assembly of a pear dwarfing rootstock.</title>
        <authorList>
            <person name="Wang F."/>
            <person name="Wang J."/>
            <person name="Li S."/>
            <person name="Zhang Y."/>
            <person name="Fang M."/>
            <person name="Ma L."/>
            <person name="Zhao Y."/>
            <person name="Jiang S."/>
        </authorList>
    </citation>
    <scope>NUCLEOTIDE SEQUENCE [LARGE SCALE GENOMIC DNA]</scope>
    <source>
        <strain evidence="2">S2</strain>
        <tissue evidence="2">Leaf</tissue>
    </source>
</reference>
<evidence type="ECO:0000313" key="2">
    <source>
        <dbReference type="EMBL" id="KAB2622476.1"/>
    </source>
</evidence>
<organism evidence="2 3">
    <name type="scientific">Pyrus ussuriensis x Pyrus communis</name>
    <dbReference type="NCBI Taxonomy" id="2448454"/>
    <lineage>
        <taxon>Eukaryota</taxon>
        <taxon>Viridiplantae</taxon>
        <taxon>Streptophyta</taxon>
        <taxon>Embryophyta</taxon>
        <taxon>Tracheophyta</taxon>
        <taxon>Spermatophyta</taxon>
        <taxon>Magnoliopsida</taxon>
        <taxon>eudicotyledons</taxon>
        <taxon>Gunneridae</taxon>
        <taxon>Pentapetalae</taxon>
        <taxon>rosids</taxon>
        <taxon>fabids</taxon>
        <taxon>Rosales</taxon>
        <taxon>Rosaceae</taxon>
        <taxon>Amygdaloideae</taxon>
        <taxon>Maleae</taxon>
        <taxon>Pyrus</taxon>
    </lineage>
</organism>
<sequence>MRGYNNVEKIGRPQSGGEEEIRNNTKNWKERGKKIRVKGREEALEGRGRKVAAGSGQSKGPVAKAFAELGQCCHQVVEMSIAWFGKLGYLTSQVPPPDTKDPNYHRWSSEDAMVKLWLINSMDPHVIIAVIQLPTAKAIWDFVARVYFDRYNPSKIYEPTCRMYFMKQDGKPVDTYYYDLGRGSLGFPIHFVGVLEILIS</sequence>
<evidence type="ECO:0000256" key="1">
    <source>
        <dbReference type="SAM" id="MobiDB-lite"/>
    </source>
</evidence>
<dbReference type="PANTHER" id="PTHR37610:SF40">
    <property type="entry name" value="OS01G0909600 PROTEIN"/>
    <property type="match status" value="1"/>
</dbReference>
<dbReference type="EMBL" id="SMOL01000231">
    <property type="protein sequence ID" value="KAB2622476.1"/>
    <property type="molecule type" value="Genomic_DNA"/>
</dbReference>
<reference evidence="3" key="2">
    <citation type="submission" date="2019-10" db="EMBL/GenBank/DDBJ databases">
        <title>A de novo genome assembly of a pear dwarfing rootstock.</title>
        <authorList>
            <person name="Wang F."/>
            <person name="Wang J."/>
            <person name="Li S."/>
            <person name="Zhang Y."/>
            <person name="Fang M."/>
            <person name="Ma L."/>
            <person name="Zhao Y."/>
            <person name="Jiang S."/>
        </authorList>
    </citation>
    <scope>NUCLEOTIDE SEQUENCE [LARGE SCALE GENOMIC DNA]</scope>
</reference>
<evidence type="ECO:0008006" key="4">
    <source>
        <dbReference type="Google" id="ProtNLM"/>
    </source>
</evidence>
<keyword evidence="3" id="KW-1185">Reference proteome</keyword>
<dbReference type="PANTHER" id="PTHR37610">
    <property type="entry name" value="CCHC-TYPE DOMAIN-CONTAINING PROTEIN"/>
    <property type="match status" value="1"/>
</dbReference>
<feature type="compositionally biased region" description="Basic and acidic residues" evidence="1">
    <location>
        <begin position="19"/>
        <end position="30"/>
    </location>
</feature>
<accession>A0A5N5H3I9</accession>
<name>A0A5N5H3I9_9ROSA</name>
<proteinExistence type="predicted"/>
<dbReference type="Proteomes" id="UP000327157">
    <property type="component" value="Chromosome 4"/>
</dbReference>
<dbReference type="OrthoDB" id="1190472at2759"/>
<comment type="caution">
    <text evidence="2">The sequence shown here is derived from an EMBL/GenBank/DDBJ whole genome shotgun (WGS) entry which is preliminary data.</text>
</comment>
<gene>
    <name evidence="2" type="ORF">D8674_024658</name>
</gene>
<dbReference type="AlphaFoldDB" id="A0A5N5H3I9"/>
<protein>
    <recommendedName>
        <fullName evidence="4">Retrotransposon Copia-like N-terminal domain-containing protein</fullName>
    </recommendedName>
</protein>
<evidence type="ECO:0000313" key="3">
    <source>
        <dbReference type="Proteomes" id="UP000327157"/>
    </source>
</evidence>